<dbReference type="CDD" id="cd00520">
    <property type="entry name" value="RRF"/>
    <property type="match status" value="1"/>
</dbReference>
<evidence type="ECO:0000256" key="1">
    <source>
        <dbReference type="ARBA" id="ARBA00005912"/>
    </source>
</evidence>
<comment type="function">
    <text evidence="3">Responsible for the release of ribosomes from messenger RNA at the termination of protein biosynthesis. May increase the efficiency of translation by recycling ribosomes from one round of translation to another.</text>
</comment>
<keyword evidence="3" id="KW-0963">Cytoplasm</keyword>
<dbReference type="OrthoDB" id="9804006at2"/>
<dbReference type="SUPFAM" id="SSF55194">
    <property type="entry name" value="Ribosome recycling factor, RRF"/>
    <property type="match status" value="1"/>
</dbReference>
<evidence type="ECO:0000259" key="4">
    <source>
        <dbReference type="Pfam" id="PF01765"/>
    </source>
</evidence>
<dbReference type="AlphaFoldDB" id="A0A4P6MMC3"/>
<dbReference type="Proteomes" id="UP000289326">
    <property type="component" value="Chromosome"/>
</dbReference>
<dbReference type="InterPro" id="IPR023584">
    <property type="entry name" value="Ribosome_recyc_fac_dom"/>
</dbReference>
<comment type="subcellular location">
    <subcellularLocation>
        <location evidence="3">Cytoplasm</location>
    </subcellularLocation>
</comment>
<dbReference type="NCBIfam" id="TIGR00496">
    <property type="entry name" value="frr"/>
    <property type="match status" value="1"/>
</dbReference>
<dbReference type="InterPro" id="IPR002661">
    <property type="entry name" value="Ribosome_recyc_fac"/>
</dbReference>
<accession>A0A4P6MMC3</accession>
<dbReference type="Pfam" id="PF01765">
    <property type="entry name" value="RRF"/>
    <property type="match status" value="1"/>
</dbReference>
<dbReference type="InterPro" id="IPR036191">
    <property type="entry name" value="RRF_sf"/>
</dbReference>
<dbReference type="GO" id="GO:0005737">
    <property type="term" value="C:cytoplasm"/>
    <property type="evidence" value="ECO:0007669"/>
    <property type="project" value="UniProtKB-SubCell"/>
</dbReference>
<dbReference type="FunFam" id="3.30.1360.40:FF:000001">
    <property type="entry name" value="Ribosome-recycling factor"/>
    <property type="match status" value="1"/>
</dbReference>
<dbReference type="Gene3D" id="1.10.132.20">
    <property type="entry name" value="Ribosome-recycling factor"/>
    <property type="match status" value="1"/>
</dbReference>
<keyword evidence="6" id="KW-1185">Reference proteome</keyword>
<organism evidence="5 6">
    <name type="scientific">Mycoplasmopsis phocirhinis</name>
    <dbReference type="NCBI Taxonomy" id="142650"/>
    <lineage>
        <taxon>Bacteria</taxon>
        <taxon>Bacillati</taxon>
        <taxon>Mycoplasmatota</taxon>
        <taxon>Mycoplasmoidales</taxon>
        <taxon>Metamycoplasmataceae</taxon>
        <taxon>Mycoplasmopsis</taxon>
    </lineage>
</organism>
<dbReference type="GO" id="GO:0006415">
    <property type="term" value="P:translational termination"/>
    <property type="evidence" value="ECO:0007669"/>
    <property type="project" value="UniProtKB-UniRule"/>
</dbReference>
<comment type="similarity">
    <text evidence="1 3">Belongs to the RRF family.</text>
</comment>
<gene>
    <name evidence="3" type="primary">frr</name>
    <name evidence="5" type="ORF">EG856_02555</name>
</gene>
<evidence type="ECO:0000256" key="2">
    <source>
        <dbReference type="ARBA" id="ARBA00022917"/>
    </source>
</evidence>
<dbReference type="RefSeq" id="WP_130429562.1">
    <property type="nucleotide sequence ID" value="NZ_CP034841.1"/>
</dbReference>
<dbReference type="HAMAP" id="MF_00040">
    <property type="entry name" value="RRF"/>
    <property type="match status" value="1"/>
</dbReference>
<protein>
    <recommendedName>
        <fullName evidence="3">Ribosome-recycling factor</fullName>
        <shortName evidence="3">RRF</shortName>
    </recommendedName>
    <alternativeName>
        <fullName evidence="3">Ribosome-releasing factor</fullName>
    </alternativeName>
</protein>
<reference evidence="5 6" key="1">
    <citation type="submission" date="2019-01" db="EMBL/GenBank/DDBJ databases">
        <title>Complete sequence and annotation of the Mycoplasma phocirhinis strain 852T genome.</title>
        <authorList>
            <person name="Frasca S.Jr."/>
            <person name="Kutish G.F."/>
            <person name="Castellanos Gell J."/>
            <person name="Michaels D.L."/>
            <person name="Brown D.R."/>
        </authorList>
    </citation>
    <scope>NUCLEOTIDE SEQUENCE [LARGE SCALE GENOMIC DNA]</scope>
    <source>
        <strain evidence="5 6">852</strain>
    </source>
</reference>
<evidence type="ECO:0000256" key="3">
    <source>
        <dbReference type="HAMAP-Rule" id="MF_00040"/>
    </source>
</evidence>
<keyword evidence="2 3" id="KW-0648">Protein biosynthesis</keyword>
<name>A0A4P6MMC3_9BACT</name>
<dbReference type="EMBL" id="CP034841">
    <property type="protein sequence ID" value="QBF34785.1"/>
    <property type="molecule type" value="Genomic_DNA"/>
</dbReference>
<evidence type="ECO:0000313" key="5">
    <source>
        <dbReference type="EMBL" id="QBF34785.1"/>
    </source>
</evidence>
<dbReference type="PANTHER" id="PTHR20982">
    <property type="entry name" value="RIBOSOME RECYCLING FACTOR"/>
    <property type="match status" value="1"/>
</dbReference>
<proteinExistence type="inferred from homology"/>
<evidence type="ECO:0000313" key="6">
    <source>
        <dbReference type="Proteomes" id="UP000289326"/>
    </source>
</evidence>
<feature type="domain" description="Ribosome recycling factor" evidence="4">
    <location>
        <begin position="24"/>
        <end position="180"/>
    </location>
</feature>
<dbReference type="GO" id="GO:0043023">
    <property type="term" value="F:ribosomal large subunit binding"/>
    <property type="evidence" value="ECO:0007669"/>
    <property type="project" value="TreeGrafter"/>
</dbReference>
<dbReference type="Gene3D" id="3.30.1360.40">
    <property type="match status" value="1"/>
</dbReference>
<dbReference type="KEGG" id="mphi:EG856_02555"/>
<sequence>MELEIYQTTFEEGATKAINHYEFELSKISTGRANPQLIKGIKVDYYGTPTALEELSTISVPEAAQLLIKPFDMSSVKEIEKAILHANLGVTPVNEGHQIRLTFPALTTQRRKELVKSLSKFTEQAKVGVRNARQEVMKAIKSDEELSEDEQKRFQDFIQRNVDSKIDLINKITAQKEKELTNL</sequence>
<dbReference type="PANTHER" id="PTHR20982:SF3">
    <property type="entry name" value="MITOCHONDRIAL RIBOSOME RECYCLING FACTOR PSEUDO 1"/>
    <property type="match status" value="1"/>
</dbReference>